<reference evidence="1 2" key="1">
    <citation type="submission" date="2012-10" db="EMBL/GenBank/DDBJ databases">
        <authorList>
            <person name="Zafar N."/>
            <person name="Inman J."/>
            <person name="Hall N."/>
            <person name="Lorenzi H."/>
            <person name="Caler E."/>
        </authorList>
    </citation>
    <scope>NUCLEOTIDE SEQUENCE [LARGE SCALE GENOMIC DNA]</scope>
    <source>
        <strain evidence="1 2">IP1</strain>
    </source>
</reference>
<dbReference type="Proteomes" id="UP000014680">
    <property type="component" value="Unassembled WGS sequence"/>
</dbReference>
<sequence>MAMSGVTELEIKENVTYGTKIFQGCQNLTTVTVVGTQAVISNNMFYQCRNLNNVKNMENIYKFGVGAFAETGITTAKLNNHVEDGYVSLFENCNSLKTVDLNNVVNIPSKFFSGCSSLSTVIGIDSVTVFGNYSFAYTALSSFIASKLTSVYLKGLSEIPAGTFKDCSVLKTVTGFENITSFGNFSFANTSLEKVIINTQSSVTLGSNIFQNCKWLMDVNLGTIKSLSDYTFDNCVLLKQKPESGDNDHVNFESFNTINTFGRYLQNTVNPTMNALWCLFVMLLIGVSSEKCEAGYYQSGVDCV</sequence>
<evidence type="ECO:0000313" key="1">
    <source>
        <dbReference type="EMBL" id="ELP84367.1"/>
    </source>
</evidence>
<dbReference type="Pfam" id="PF13306">
    <property type="entry name" value="LRR_5"/>
    <property type="match status" value="2"/>
</dbReference>
<evidence type="ECO:0000313" key="2">
    <source>
        <dbReference type="Proteomes" id="UP000014680"/>
    </source>
</evidence>
<proteinExistence type="predicted"/>
<dbReference type="PANTHER" id="PTHR45661:SF3">
    <property type="entry name" value="IG-LIKE DOMAIN-CONTAINING PROTEIN"/>
    <property type="match status" value="1"/>
</dbReference>
<dbReference type="PANTHER" id="PTHR45661">
    <property type="entry name" value="SURFACE ANTIGEN"/>
    <property type="match status" value="1"/>
</dbReference>
<gene>
    <name evidence="1" type="ORF">EIN_037690</name>
</gene>
<dbReference type="Gene3D" id="3.80.10.10">
    <property type="entry name" value="Ribonuclease Inhibitor"/>
    <property type="match status" value="2"/>
</dbReference>
<evidence type="ECO:0008006" key="3">
    <source>
        <dbReference type="Google" id="ProtNLM"/>
    </source>
</evidence>
<dbReference type="OrthoDB" id="2018313at2759"/>
<organism evidence="1 2">
    <name type="scientific">Entamoeba invadens IP1</name>
    <dbReference type="NCBI Taxonomy" id="370355"/>
    <lineage>
        <taxon>Eukaryota</taxon>
        <taxon>Amoebozoa</taxon>
        <taxon>Evosea</taxon>
        <taxon>Archamoebae</taxon>
        <taxon>Mastigamoebida</taxon>
        <taxon>Entamoebidae</taxon>
        <taxon>Entamoeba</taxon>
    </lineage>
</organism>
<dbReference type="InterPro" id="IPR032675">
    <property type="entry name" value="LRR_dom_sf"/>
</dbReference>
<dbReference type="RefSeq" id="XP_004183713.1">
    <property type="nucleotide sequence ID" value="XM_004183665.1"/>
</dbReference>
<dbReference type="EMBL" id="KB207132">
    <property type="protein sequence ID" value="ELP84367.1"/>
    <property type="molecule type" value="Genomic_DNA"/>
</dbReference>
<dbReference type="SUPFAM" id="SSF52058">
    <property type="entry name" value="L domain-like"/>
    <property type="match status" value="1"/>
</dbReference>
<accession>A0A0A1TVE5</accession>
<dbReference type="AlphaFoldDB" id="A0A0A1TVE5"/>
<dbReference type="InterPro" id="IPR026906">
    <property type="entry name" value="LRR_5"/>
</dbReference>
<protein>
    <recommendedName>
        <fullName evidence="3">Surface antigen BspA-like</fullName>
    </recommendedName>
</protein>
<dbReference type="KEGG" id="eiv:EIN_037690"/>
<name>A0A0A1TVE5_ENTIV</name>
<dbReference type="InterPro" id="IPR053139">
    <property type="entry name" value="Surface_bspA-like"/>
</dbReference>
<dbReference type="VEuPathDB" id="AmoebaDB:EIN_037690"/>
<keyword evidence="2" id="KW-1185">Reference proteome</keyword>
<dbReference type="GeneID" id="14883343"/>